<evidence type="ECO:0000313" key="2">
    <source>
        <dbReference type="Proteomes" id="UP001151760"/>
    </source>
</evidence>
<name>A0ABQ5DTY3_9ASTR</name>
<reference evidence="1" key="1">
    <citation type="journal article" date="2022" name="Int. J. Mol. Sci.">
        <title>Draft Genome of Tanacetum Coccineum: Genomic Comparison of Closely Related Tanacetum-Family Plants.</title>
        <authorList>
            <person name="Yamashiro T."/>
            <person name="Shiraishi A."/>
            <person name="Nakayama K."/>
            <person name="Satake H."/>
        </authorList>
    </citation>
    <scope>NUCLEOTIDE SEQUENCE</scope>
</reference>
<gene>
    <name evidence="1" type="ORF">Tco_0951357</name>
</gene>
<accession>A0ABQ5DTY3</accession>
<organism evidence="1 2">
    <name type="scientific">Tanacetum coccineum</name>
    <dbReference type="NCBI Taxonomy" id="301880"/>
    <lineage>
        <taxon>Eukaryota</taxon>
        <taxon>Viridiplantae</taxon>
        <taxon>Streptophyta</taxon>
        <taxon>Embryophyta</taxon>
        <taxon>Tracheophyta</taxon>
        <taxon>Spermatophyta</taxon>
        <taxon>Magnoliopsida</taxon>
        <taxon>eudicotyledons</taxon>
        <taxon>Gunneridae</taxon>
        <taxon>Pentapetalae</taxon>
        <taxon>asterids</taxon>
        <taxon>campanulids</taxon>
        <taxon>Asterales</taxon>
        <taxon>Asteraceae</taxon>
        <taxon>Asteroideae</taxon>
        <taxon>Anthemideae</taxon>
        <taxon>Anthemidinae</taxon>
        <taxon>Tanacetum</taxon>
    </lineage>
</organism>
<sequence length="231" mass="26358">MQKYILKQSFEDSLCPNSMEIHKGYERILEIITSTRDSWTGIDSATVLMTLYNNMKSLENDLKSSTHHLPTSQKIGLKWTVAMISMKSKSSTTRTGRKLQFDAKEPVGFDKTKVECYNSTKQGILQERCSQEEENRGRDGWNTESRWNRTVAKKEESKALVTVDGERIDWITHSKDDDDYALMANNNSGSEIQDNPHRTLKNKGIIDSGCSRHMTGNKAYLADHQDIKCGR</sequence>
<keyword evidence="2" id="KW-1185">Reference proteome</keyword>
<evidence type="ECO:0000313" key="1">
    <source>
        <dbReference type="EMBL" id="GJT42642.1"/>
    </source>
</evidence>
<comment type="caution">
    <text evidence="1">The sequence shown here is derived from an EMBL/GenBank/DDBJ whole genome shotgun (WGS) entry which is preliminary data.</text>
</comment>
<protein>
    <submittedName>
        <fullName evidence="1">Uncharacterized protein</fullName>
    </submittedName>
</protein>
<reference evidence="1" key="2">
    <citation type="submission" date="2022-01" db="EMBL/GenBank/DDBJ databases">
        <authorList>
            <person name="Yamashiro T."/>
            <person name="Shiraishi A."/>
            <person name="Satake H."/>
            <person name="Nakayama K."/>
        </authorList>
    </citation>
    <scope>NUCLEOTIDE SEQUENCE</scope>
</reference>
<proteinExistence type="predicted"/>
<dbReference type="Proteomes" id="UP001151760">
    <property type="component" value="Unassembled WGS sequence"/>
</dbReference>
<dbReference type="EMBL" id="BQNB010015662">
    <property type="protein sequence ID" value="GJT42642.1"/>
    <property type="molecule type" value="Genomic_DNA"/>
</dbReference>